<evidence type="ECO:0008006" key="3">
    <source>
        <dbReference type="Google" id="ProtNLM"/>
    </source>
</evidence>
<name>A0A7N2ML91_QUELO</name>
<evidence type="ECO:0000313" key="1">
    <source>
        <dbReference type="EnsemblPlants" id="QL09p047470:mrna"/>
    </source>
</evidence>
<keyword evidence="2" id="KW-1185">Reference proteome</keyword>
<evidence type="ECO:0000313" key="2">
    <source>
        <dbReference type="Proteomes" id="UP000594261"/>
    </source>
</evidence>
<accession>A0A7N2ML91</accession>
<reference evidence="1 2" key="1">
    <citation type="journal article" date="2016" name="G3 (Bethesda)">
        <title>First Draft Assembly and Annotation of the Genome of a California Endemic Oak Quercus lobata Nee (Fagaceae).</title>
        <authorList>
            <person name="Sork V.L."/>
            <person name="Fitz-Gibbon S.T."/>
            <person name="Puiu D."/>
            <person name="Crepeau M."/>
            <person name="Gugger P.F."/>
            <person name="Sherman R."/>
            <person name="Stevens K."/>
            <person name="Langley C.H."/>
            <person name="Pellegrini M."/>
            <person name="Salzberg S.L."/>
        </authorList>
    </citation>
    <scope>NUCLEOTIDE SEQUENCE [LARGE SCALE GENOMIC DNA]</scope>
    <source>
        <strain evidence="1 2">cv. SW786</strain>
    </source>
</reference>
<dbReference type="EnsemblPlants" id="QL09p047470:mrna">
    <property type="protein sequence ID" value="QL09p047470:mrna"/>
    <property type="gene ID" value="QL09p047470"/>
</dbReference>
<dbReference type="InParanoid" id="A0A7N2ML91"/>
<proteinExistence type="predicted"/>
<sequence length="125" mass="13915">MQTQSYWPIPYSKTHQPSCGKESFKSQLLWVVNNGPWSFDNHILLLRCWEKRMTAVSVQFLQIPIWVQGNSLTVATVTEPGTSNGNSSTAITVTEVMDIDLAIILGLDGYDSQHPCTSEINDTSP</sequence>
<dbReference type="AlphaFoldDB" id="A0A7N2ML91"/>
<dbReference type="Proteomes" id="UP000594261">
    <property type="component" value="Chromosome 9"/>
</dbReference>
<dbReference type="EMBL" id="LRBV02000009">
    <property type="status" value="NOT_ANNOTATED_CDS"/>
    <property type="molecule type" value="Genomic_DNA"/>
</dbReference>
<protein>
    <recommendedName>
        <fullName evidence="3">DUF4283 domain-containing protein</fullName>
    </recommendedName>
</protein>
<reference evidence="1" key="2">
    <citation type="submission" date="2021-01" db="UniProtKB">
        <authorList>
            <consortium name="EnsemblPlants"/>
        </authorList>
    </citation>
    <scope>IDENTIFICATION</scope>
</reference>
<organism evidence="1 2">
    <name type="scientific">Quercus lobata</name>
    <name type="common">Valley oak</name>
    <dbReference type="NCBI Taxonomy" id="97700"/>
    <lineage>
        <taxon>Eukaryota</taxon>
        <taxon>Viridiplantae</taxon>
        <taxon>Streptophyta</taxon>
        <taxon>Embryophyta</taxon>
        <taxon>Tracheophyta</taxon>
        <taxon>Spermatophyta</taxon>
        <taxon>Magnoliopsida</taxon>
        <taxon>eudicotyledons</taxon>
        <taxon>Gunneridae</taxon>
        <taxon>Pentapetalae</taxon>
        <taxon>rosids</taxon>
        <taxon>fabids</taxon>
        <taxon>Fagales</taxon>
        <taxon>Fagaceae</taxon>
        <taxon>Quercus</taxon>
    </lineage>
</organism>
<dbReference type="Gramene" id="QL09p047470:mrna">
    <property type="protein sequence ID" value="QL09p047470:mrna"/>
    <property type="gene ID" value="QL09p047470"/>
</dbReference>